<dbReference type="EC" id="3.2.1.21" evidence="4 10"/>
<dbReference type="InterPro" id="IPR002772">
    <property type="entry name" value="Glyco_hydro_3_C"/>
</dbReference>
<keyword evidence="6" id="KW-0325">Glycoprotein</keyword>
<protein>
    <recommendedName>
        <fullName evidence="4 10">beta-glucosidase</fullName>
        <ecNumber evidence="4 10">3.2.1.21</ecNumber>
    </recommendedName>
</protein>
<keyword evidence="5 10" id="KW-0378">Hydrolase</keyword>
<dbReference type="Gene3D" id="3.20.20.300">
    <property type="entry name" value="Glycoside hydrolase, family 3, N-terminal domain"/>
    <property type="match status" value="1"/>
</dbReference>
<dbReference type="InterPro" id="IPR011658">
    <property type="entry name" value="PA14_dom"/>
</dbReference>
<evidence type="ECO:0000256" key="1">
    <source>
        <dbReference type="ARBA" id="ARBA00000448"/>
    </source>
</evidence>
<dbReference type="Pfam" id="PF01915">
    <property type="entry name" value="Glyco_hydro_3_C"/>
    <property type="match status" value="1"/>
</dbReference>
<dbReference type="PANTHER" id="PTHR42715:SF3">
    <property type="entry name" value="BETA-GLUCOSIDASE B-RELATED"/>
    <property type="match status" value="1"/>
</dbReference>
<dbReference type="SMART" id="SM01217">
    <property type="entry name" value="Fn3_like"/>
    <property type="match status" value="1"/>
</dbReference>
<dbReference type="PROSITE" id="PS00775">
    <property type="entry name" value="GLYCOSYL_HYDROL_F3"/>
    <property type="match status" value="1"/>
</dbReference>
<dbReference type="Pfam" id="PF07691">
    <property type="entry name" value="PA14"/>
    <property type="match status" value="1"/>
</dbReference>
<evidence type="ECO:0000256" key="7">
    <source>
        <dbReference type="ARBA" id="ARBA00023277"/>
    </source>
</evidence>
<keyword evidence="9 10" id="KW-0624">Polysaccharide degradation</keyword>
<dbReference type="InterPro" id="IPR026891">
    <property type="entry name" value="Fn3-like"/>
</dbReference>
<keyword evidence="7 10" id="KW-0119">Carbohydrate metabolism</keyword>
<keyword evidence="8 10" id="KW-0326">Glycosidase</keyword>
<dbReference type="SUPFAM" id="SSF52279">
    <property type="entry name" value="Beta-D-glucan exohydrolase, C-terminal domain"/>
    <property type="match status" value="1"/>
</dbReference>
<evidence type="ECO:0000256" key="3">
    <source>
        <dbReference type="ARBA" id="ARBA00005336"/>
    </source>
</evidence>
<accession>A0A9P8VM20</accession>
<dbReference type="Pfam" id="PF00933">
    <property type="entry name" value="Glyco_hydro_3"/>
    <property type="match status" value="1"/>
</dbReference>
<evidence type="ECO:0000256" key="10">
    <source>
        <dbReference type="RuleBase" id="RU361161"/>
    </source>
</evidence>
<comment type="similarity">
    <text evidence="3 10">Belongs to the glycosyl hydrolase 3 family.</text>
</comment>
<comment type="pathway">
    <text evidence="2 10">Glycan metabolism; cellulose degradation.</text>
</comment>
<dbReference type="SMART" id="SM00758">
    <property type="entry name" value="PA14"/>
    <property type="match status" value="1"/>
</dbReference>
<dbReference type="Gene3D" id="2.60.40.10">
    <property type="entry name" value="Immunoglobulins"/>
    <property type="match status" value="1"/>
</dbReference>
<evidence type="ECO:0000256" key="6">
    <source>
        <dbReference type="ARBA" id="ARBA00023180"/>
    </source>
</evidence>
<dbReference type="InterPro" id="IPR036881">
    <property type="entry name" value="Glyco_hydro_3_C_sf"/>
</dbReference>
<evidence type="ECO:0000313" key="13">
    <source>
        <dbReference type="Proteomes" id="UP000770015"/>
    </source>
</evidence>
<dbReference type="InterPro" id="IPR001764">
    <property type="entry name" value="Glyco_hydro_3_N"/>
</dbReference>
<comment type="caution">
    <text evidence="12">The sequence shown here is derived from an EMBL/GenBank/DDBJ whole genome shotgun (WGS) entry which is preliminary data.</text>
</comment>
<dbReference type="PANTHER" id="PTHR42715">
    <property type="entry name" value="BETA-GLUCOSIDASE"/>
    <property type="match status" value="1"/>
</dbReference>
<evidence type="ECO:0000256" key="5">
    <source>
        <dbReference type="ARBA" id="ARBA00022801"/>
    </source>
</evidence>
<keyword evidence="13" id="KW-1185">Reference proteome</keyword>
<evidence type="ECO:0000259" key="11">
    <source>
        <dbReference type="PROSITE" id="PS51820"/>
    </source>
</evidence>
<dbReference type="PROSITE" id="PS51820">
    <property type="entry name" value="PA14"/>
    <property type="match status" value="1"/>
</dbReference>
<dbReference type="SUPFAM" id="SSF51445">
    <property type="entry name" value="(Trans)glycosidases"/>
    <property type="match status" value="1"/>
</dbReference>
<gene>
    <name evidence="12" type="ORF">F5X68DRAFT_163369</name>
</gene>
<evidence type="ECO:0000256" key="4">
    <source>
        <dbReference type="ARBA" id="ARBA00012744"/>
    </source>
</evidence>
<dbReference type="InterPro" id="IPR017853">
    <property type="entry name" value="GH"/>
</dbReference>
<dbReference type="OrthoDB" id="47059at2759"/>
<evidence type="ECO:0000256" key="2">
    <source>
        <dbReference type="ARBA" id="ARBA00004987"/>
    </source>
</evidence>
<dbReference type="GO" id="GO:0009251">
    <property type="term" value="P:glucan catabolic process"/>
    <property type="evidence" value="ECO:0007669"/>
    <property type="project" value="TreeGrafter"/>
</dbReference>
<dbReference type="GO" id="GO:0008422">
    <property type="term" value="F:beta-glucosidase activity"/>
    <property type="evidence" value="ECO:0007669"/>
    <property type="project" value="UniProtKB-EC"/>
</dbReference>
<dbReference type="InterPro" id="IPR019800">
    <property type="entry name" value="Glyco_hydro_3_AS"/>
</dbReference>
<name>A0A9P8VM20_9PEZI</name>
<dbReference type="AlphaFoldDB" id="A0A9P8VM20"/>
<dbReference type="PRINTS" id="PR00133">
    <property type="entry name" value="GLHYDRLASE3"/>
</dbReference>
<dbReference type="FunFam" id="2.60.40.10:FF:000495">
    <property type="entry name" value="Periplasmic beta-glucosidase"/>
    <property type="match status" value="1"/>
</dbReference>
<organism evidence="12 13">
    <name type="scientific">Plectosphaerella plurivora</name>
    <dbReference type="NCBI Taxonomy" id="936078"/>
    <lineage>
        <taxon>Eukaryota</taxon>
        <taxon>Fungi</taxon>
        <taxon>Dikarya</taxon>
        <taxon>Ascomycota</taxon>
        <taxon>Pezizomycotina</taxon>
        <taxon>Sordariomycetes</taxon>
        <taxon>Hypocreomycetidae</taxon>
        <taxon>Glomerellales</taxon>
        <taxon>Plectosphaerellaceae</taxon>
        <taxon>Plectosphaerella</taxon>
    </lineage>
</organism>
<evidence type="ECO:0000256" key="8">
    <source>
        <dbReference type="ARBA" id="ARBA00023295"/>
    </source>
</evidence>
<proteinExistence type="inferred from homology"/>
<reference evidence="12" key="1">
    <citation type="journal article" date="2021" name="Nat. Commun.">
        <title>Genetic determinants of endophytism in the Arabidopsis root mycobiome.</title>
        <authorList>
            <person name="Mesny F."/>
            <person name="Miyauchi S."/>
            <person name="Thiergart T."/>
            <person name="Pickel B."/>
            <person name="Atanasova L."/>
            <person name="Karlsson M."/>
            <person name="Huettel B."/>
            <person name="Barry K.W."/>
            <person name="Haridas S."/>
            <person name="Chen C."/>
            <person name="Bauer D."/>
            <person name="Andreopoulos W."/>
            <person name="Pangilinan J."/>
            <person name="LaButti K."/>
            <person name="Riley R."/>
            <person name="Lipzen A."/>
            <person name="Clum A."/>
            <person name="Drula E."/>
            <person name="Henrissat B."/>
            <person name="Kohler A."/>
            <person name="Grigoriev I.V."/>
            <person name="Martin F.M."/>
            <person name="Hacquard S."/>
        </authorList>
    </citation>
    <scope>NUCLEOTIDE SEQUENCE</scope>
    <source>
        <strain evidence="12">MPI-SDFR-AT-0117</strain>
    </source>
</reference>
<dbReference type="InterPro" id="IPR050288">
    <property type="entry name" value="Cellulose_deg_GH3"/>
</dbReference>
<sequence length="848" mass="91759">MASSSDTTALIAKLTLEEKASLLAAVDWWRTATIKRDDVFVPHIKFTDGPNGARGESYVSGIKAACFPCGTSLGSTFDVHLLERIGAAVAAEAETKAANVLLGPTLNVIRSPLGGRNYETYSEDPLVLGLLAAAYVRGAQASGRIGATPKHFVANDAENLRTTLSVEVDEQTLREIYLKPFQLVAKLGDPWVFMTSYNRVQGEYVADSARLVNGVLREEWGFDGLVISDWMGTYSVGPGIDAGVDIELPGPPRWRTAEAVTKLVRDGSLSESTIDASAARVLDLARRLGRFENPEEPPERAVENAERDKLIRDAGADGITLLRNDGDVLPISPGSSVAVIGQHSWSVVLGGGGSARVDALHAITPVQGFHNTGLPTREARGVPVFGAVPHADPSIVFPSGSETPSPTPVRIEWFNSSTVGENLAHDELVPQAEYMIKEKWPSYLAVDYTSRITFDLVAPSSGEHIFSVISTGRARLYVDDELVYERPQETKLRPESFYFFKRYLEKRVTKKLEKGRRYAIKLESWACDPEILAGPPLFGKMFQGSAVRFHEHIDLDARKNEAAEAAKASDYAVVCVGTTNEIESEGFDRETLDLTPEQYDLVDAVAAANPRTVVVNFSGAPVSLSRFDKVPALVQAWFPGQETGDSLAAVLTGAVNPSGRLPLSWPATIEDSSSFGNFPAGDDALLHYSEGLDVGYRWHDRETSPAAQYPFGFGLSYTTFEVSAASIVGEGSLVGAEGKVSVSAKVANTGSRSGKTVVQFYVSAPKRVPGRTRPVKELQAFSKVELAAGETKEVVVELDKYAVSYYDEAGSQWAAQAGKYSVFVGLSSVDTQRPLPFTVSESFTWRGL</sequence>
<feature type="domain" description="PA14" evidence="11">
    <location>
        <begin position="404"/>
        <end position="553"/>
    </location>
</feature>
<comment type="catalytic activity">
    <reaction evidence="1 10">
        <text>Hydrolysis of terminal, non-reducing beta-D-glucosyl residues with release of beta-D-glucose.</text>
        <dbReference type="EC" id="3.2.1.21"/>
    </reaction>
</comment>
<dbReference type="InterPro" id="IPR013783">
    <property type="entry name" value="Ig-like_fold"/>
</dbReference>
<evidence type="ECO:0000313" key="12">
    <source>
        <dbReference type="EMBL" id="KAH6695083.1"/>
    </source>
</evidence>
<dbReference type="Pfam" id="PF14310">
    <property type="entry name" value="Fn3-like"/>
    <property type="match status" value="1"/>
</dbReference>
<dbReference type="Gene3D" id="3.40.50.1700">
    <property type="entry name" value="Glycoside hydrolase family 3 C-terminal domain"/>
    <property type="match status" value="1"/>
</dbReference>
<dbReference type="Proteomes" id="UP000770015">
    <property type="component" value="Unassembled WGS sequence"/>
</dbReference>
<evidence type="ECO:0000256" key="9">
    <source>
        <dbReference type="ARBA" id="ARBA00023326"/>
    </source>
</evidence>
<dbReference type="InterPro" id="IPR036962">
    <property type="entry name" value="Glyco_hydro_3_N_sf"/>
</dbReference>
<dbReference type="EMBL" id="JAGSXJ010000002">
    <property type="protein sequence ID" value="KAH6695083.1"/>
    <property type="molecule type" value="Genomic_DNA"/>
</dbReference>
<dbReference type="InterPro" id="IPR037524">
    <property type="entry name" value="PA14/GLEYA"/>
</dbReference>
<dbReference type="Gene3D" id="2.60.120.260">
    <property type="entry name" value="Galactose-binding domain-like"/>
    <property type="match status" value="1"/>
</dbReference>